<organism evidence="8 9">
    <name type="scientific">Phycomyces blakesleeanus</name>
    <dbReference type="NCBI Taxonomy" id="4837"/>
    <lineage>
        <taxon>Eukaryota</taxon>
        <taxon>Fungi</taxon>
        <taxon>Fungi incertae sedis</taxon>
        <taxon>Mucoromycota</taxon>
        <taxon>Mucoromycotina</taxon>
        <taxon>Mucoromycetes</taxon>
        <taxon>Mucorales</taxon>
        <taxon>Phycomycetaceae</taxon>
        <taxon>Phycomyces</taxon>
    </lineage>
</organism>
<keyword evidence="3 8" id="KW-0238">DNA-binding</keyword>
<evidence type="ECO:0000256" key="5">
    <source>
        <dbReference type="RuleBase" id="RU004020"/>
    </source>
</evidence>
<feature type="compositionally biased region" description="Polar residues" evidence="6">
    <location>
        <begin position="242"/>
        <end position="253"/>
    </location>
</feature>
<accession>A0ABR3B5V7</accession>
<dbReference type="GO" id="GO:0003677">
    <property type="term" value="F:DNA binding"/>
    <property type="evidence" value="ECO:0007669"/>
    <property type="project" value="UniProtKB-KW"/>
</dbReference>
<dbReference type="InterPro" id="IPR000232">
    <property type="entry name" value="HSF_DNA-bd"/>
</dbReference>
<feature type="region of interest" description="Disordered" evidence="6">
    <location>
        <begin position="216"/>
        <end position="253"/>
    </location>
</feature>
<evidence type="ECO:0000259" key="7">
    <source>
        <dbReference type="SMART" id="SM00415"/>
    </source>
</evidence>
<comment type="similarity">
    <text evidence="2 5">Belongs to the HSF family.</text>
</comment>
<dbReference type="SMART" id="SM00415">
    <property type="entry name" value="HSF"/>
    <property type="match status" value="1"/>
</dbReference>
<keyword evidence="9" id="KW-1185">Reference proteome</keyword>
<evidence type="ECO:0000313" key="8">
    <source>
        <dbReference type="EMBL" id="KAL0091454.1"/>
    </source>
</evidence>
<dbReference type="SUPFAM" id="SSF46785">
    <property type="entry name" value="Winged helix' DNA-binding domain"/>
    <property type="match status" value="1"/>
</dbReference>
<dbReference type="EMBL" id="JBCLYO010000003">
    <property type="protein sequence ID" value="KAL0091454.1"/>
    <property type="molecule type" value="Genomic_DNA"/>
</dbReference>
<evidence type="ECO:0000313" key="9">
    <source>
        <dbReference type="Proteomes" id="UP001448207"/>
    </source>
</evidence>
<dbReference type="PANTHER" id="PTHR10015">
    <property type="entry name" value="HEAT SHOCK TRANSCRIPTION FACTOR"/>
    <property type="match status" value="1"/>
</dbReference>
<name>A0ABR3B5V7_PHYBL</name>
<reference evidence="8 9" key="1">
    <citation type="submission" date="2024-04" db="EMBL/GenBank/DDBJ databases">
        <title>Symmetric and asymmetric DNA N6-adenine methylation regulates different biological responses in Mucorales.</title>
        <authorList>
            <consortium name="Lawrence Berkeley National Laboratory"/>
            <person name="Lax C."/>
            <person name="Mondo S.J."/>
            <person name="Osorio-Concepcion M."/>
            <person name="Muszewska A."/>
            <person name="Corrochano-Luque M."/>
            <person name="Gutierrez G."/>
            <person name="Riley R."/>
            <person name="Lipzen A."/>
            <person name="Guo J."/>
            <person name="Hundley H."/>
            <person name="Amirebrahimi M."/>
            <person name="Ng V."/>
            <person name="Lorenzo-Gutierrez D."/>
            <person name="Binder U."/>
            <person name="Yang J."/>
            <person name="Song Y."/>
            <person name="Canovas D."/>
            <person name="Navarro E."/>
            <person name="Freitag M."/>
            <person name="Gabaldon T."/>
            <person name="Grigoriev I.V."/>
            <person name="Corrochano L.M."/>
            <person name="Nicolas F.E."/>
            <person name="Garre V."/>
        </authorList>
    </citation>
    <scope>NUCLEOTIDE SEQUENCE [LARGE SCALE GENOMIC DNA]</scope>
    <source>
        <strain evidence="8 9">L51</strain>
    </source>
</reference>
<gene>
    <name evidence="8" type="ORF">J3Q64DRAFT_1723789</name>
</gene>
<evidence type="ECO:0000256" key="1">
    <source>
        <dbReference type="ARBA" id="ARBA00004123"/>
    </source>
</evidence>
<proteinExistence type="inferred from homology"/>
<dbReference type="Proteomes" id="UP001448207">
    <property type="component" value="Unassembled WGS sequence"/>
</dbReference>
<evidence type="ECO:0000256" key="4">
    <source>
        <dbReference type="ARBA" id="ARBA00023242"/>
    </source>
</evidence>
<dbReference type="InterPro" id="IPR036390">
    <property type="entry name" value="WH_DNA-bd_sf"/>
</dbReference>
<evidence type="ECO:0000256" key="6">
    <source>
        <dbReference type="SAM" id="MobiDB-lite"/>
    </source>
</evidence>
<sequence length="583" mass="64819">MYTSFAMDCHPDLESPTESYCRQAPEVGSNEALDRDNFLLSNRHHPTTNQNLPVQSLPPYWQISDCAMDNSFADLHSQEMNTTERGIAGFVSKLYQSLQAPDEGQKYAHWCNHNGVDMFIIECIPKFTENVLPKLFKHCKFASFVRQLNIYGFQRDTDARKSKDSKDKETCRWYHPYFRPGRRDLFYLIRRKTPRYSRRKRVKAAEDVETIINVESGDESGTEVDYGSHANEISGNEGGSRRSPSSDRLSGTALQPSGLEFESQVEGTQLFRQGSCPELISQDTRSLSAPHSVPDTDINIGSDSMMLLQYTPAQHKPASLTFRELQLCKQVIYQKRTYEAMQHAFTTQMQETHSKLEAQQAQIDDLCAAIQSMDQSQEQIIKQNTICGTTNPTIGTSSTAYVGQPTTDDCTMTSTDTVTAATVTASTANSHYPQSVKIGYLPKHHSENMKHESTIQSRPSHITLTEPVPLSSYDVYTPLSDFTPFQTMADSPFGGQANSVHFRSQASGSTIVPAKQNSSSPSPPSPPPYQHQASWPIQSTQCVVSNASRIATAAAMTAAATTNSNISTKLEVSMTPNIHTNCL</sequence>
<feature type="region of interest" description="Disordered" evidence="6">
    <location>
        <begin position="496"/>
        <end position="533"/>
    </location>
</feature>
<dbReference type="PANTHER" id="PTHR10015:SF427">
    <property type="entry name" value="HEAT SHOCK FACTOR PROTEIN"/>
    <property type="match status" value="1"/>
</dbReference>
<evidence type="ECO:0000256" key="2">
    <source>
        <dbReference type="ARBA" id="ARBA00006403"/>
    </source>
</evidence>
<feature type="compositionally biased region" description="Polar residues" evidence="6">
    <location>
        <begin position="496"/>
        <end position="510"/>
    </location>
</feature>
<feature type="domain" description="HSF-type DNA-binding" evidence="7">
    <location>
        <begin position="86"/>
        <end position="192"/>
    </location>
</feature>
<comment type="subcellular location">
    <subcellularLocation>
        <location evidence="1">Nucleus</location>
    </subcellularLocation>
</comment>
<dbReference type="InterPro" id="IPR036388">
    <property type="entry name" value="WH-like_DNA-bd_sf"/>
</dbReference>
<dbReference type="Gene3D" id="1.10.10.10">
    <property type="entry name" value="Winged helix-like DNA-binding domain superfamily/Winged helix DNA-binding domain"/>
    <property type="match status" value="1"/>
</dbReference>
<evidence type="ECO:0000256" key="3">
    <source>
        <dbReference type="ARBA" id="ARBA00023125"/>
    </source>
</evidence>
<comment type="caution">
    <text evidence="8">The sequence shown here is derived from an EMBL/GenBank/DDBJ whole genome shotgun (WGS) entry which is preliminary data.</text>
</comment>
<dbReference type="Pfam" id="PF00447">
    <property type="entry name" value="HSF_DNA-bind"/>
    <property type="match status" value="1"/>
</dbReference>
<keyword evidence="4" id="KW-0539">Nucleus</keyword>
<protein>
    <submittedName>
        <fullName evidence="8">HSF-type DNA-binding-domain-containing protein</fullName>
    </submittedName>
</protein>